<protein>
    <recommendedName>
        <fullName evidence="3">Sce7726 family protein</fullName>
    </recommendedName>
</protein>
<reference evidence="1 2" key="1">
    <citation type="submission" date="2017-06" db="EMBL/GenBank/DDBJ databases">
        <title>Description of Avrilella dinanensis gen. nov. sp. nov.</title>
        <authorList>
            <person name="Leyer C."/>
            <person name="Sassi M."/>
            <person name="Minet J."/>
            <person name="Kayal S."/>
            <person name="Cattoir V."/>
        </authorList>
    </citation>
    <scope>NUCLEOTIDE SEQUENCE [LARGE SCALE GENOMIC DNA]</scope>
    <source>
        <strain evidence="1 2">UR159</strain>
    </source>
</reference>
<dbReference type="InterPro" id="IPR047729">
    <property type="entry name" value="Sce7726-like"/>
</dbReference>
<organism evidence="1 2">
    <name type="scientific">Avrilella dinanensis</name>
    <dbReference type="NCBI Taxonomy" id="2008672"/>
    <lineage>
        <taxon>Bacteria</taxon>
        <taxon>Pseudomonadati</taxon>
        <taxon>Bacteroidota</taxon>
        <taxon>Flavobacteriia</taxon>
        <taxon>Flavobacteriales</taxon>
        <taxon>Flavobacteriaceae</taxon>
        <taxon>Avrilella</taxon>
    </lineage>
</organism>
<proteinExistence type="predicted"/>
<keyword evidence="2" id="KW-1185">Reference proteome</keyword>
<dbReference type="Proteomes" id="UP000231960">
    <property type="component" value="Unassembled WGS sequence"/>
</dbReference>
<gene>
    <name evidence="1" type="ORF">CDL10_08950</name>
</gene>
<dbReference type="NCBIfam" id="NF033832">
    <property type="entry name" value="sce7726_fam"/>
    <property type="match status" value="1"/>
</dbReference>
<evidence type="ECO:0008006" key="3">
    <source>
        <dbReference type="Google" id="ProtNLM"/>
    </source>
</evidence>
<dbReference type="AlphaFoldDB" id="A0A2M9R713"/>
<accession>A0A2M9R713</accession>
<dbReference type="EMBL" id="NIPO01000001">
    <property type="protein sequence ID" value="PJR04650.1"/>
    <property type="molecule type" value="Genomic_DNA"/>
</dbReference>
<dbReference type="OrthoDB" id="128875at2"/>
<evidence type="ECO:0000313" key="2">
    <source>
        <dbReference type="Proteomes" id="UP000231960"/>
    </source>
</evidence>
<comment type="caution">
    <text evidence="1">The sequence shown here is derived from an EMBL/GenBank/DDBJ whole genome shotgun (WGS) entry which is preliminary data.</text>
</comment>
<name>A0A2M9R713_9FLAO</name>
<sequence>MKTIQKLRVLSQIFSPPMFQKIVREDDYVLFQKQIDKYFNTTSYETNLDIIKSLYKSLQKQYRCEYIYKNNLIIDIIKTHSLKSTLTLNELKIGASKADLVMLNGAVRVYEIKTELDGLEKLAKQINDYRKFANEVHIVTDEKYAKKLQVEYQNTSIGIIALNTKNKLETMKEADANKSFFDFETIFKILRKQEYLDLVAVNFGSVPDVPNTKIFRACYELLATIDIVDFQKQVLNKLKERKLLNPDLLKSSKTPRELKHICNSLDFNEQEYQRLYNFLATKSVCINRI</sequence>
<evidence type="ECO:0000313" key="1">
    <source>
        <dbReference type="EMBL" id="PJR04650.1"/>
    </source>
</evidence>
<dbReference type="RefSeq" id="WP_100678208.1">
    <property type="nucleotide sequence ID" value="NZ_NIPO01000001.1"/>
</dbReference>